<dbReference type="AlphaFoldDB" id="A0AAP0KTD3"/>
<evidence type="ECO:0000313" key="2">
    <source>
        <dbReference type="Proteomes" id="UP001419268"/>
    </source>
</evidence>
<comment type="caution">
    <text evidence="1">The sequence shown here is derived from an EMBL/GenBank/DDBJ whole genome shotgun (WGS) entry which is preliminary data.</text>
</comment>
<dbReference type="EMBL" id="JBBNAG010000002">
    <property type="protein sequence ID" value="KAK9157367.1"/>
    <property type="molecule type" value="Genomic_DNA"/>
</dbReference>
<evidence type="ECO:0000313" key="1">
    <source>
        <dbReference type="EMBL" id="KAK9157367.1"/>
    </source>
</evidence>
<organism evidence="1 2">
    <name type="scientific">Stephania cephalantha</name>
    <dbReference type="NCBI Taxonomy" id="152367"/>
    <lineage>
        <taxon>Eukaryota</taxon>
        <taxon>Viridiplantae</taxon>
        <taxon>Streptophyta</taxon>
        <taxon>Embryophyta</taxon>
        <taxon>Tracheophyta</taxon>
        <taxon>Spermatophyta</taxon>
        <taxon>Magnoliopsida</taxon>
        <taxon>Ranunculales</taxon>
        <taxon>Menispermaceae</taxon>
        <taxon>Menispermoideae</taxon>
        <taxon>Cissampelideae</taxon>
        <taxon>Stephania</taxon>
    </lineage>
</organism>
<name>A0AAP0KTD3_9MAGN</name>
<accession>A0AAP0KTD3</accession>
<sequence>MALGKYGLGSSFMTLSSFKNCFNFEDEIPIRWEDSNGPKISLVPRVKSKSYMGPTHRNTYVRVSGRDTEV</sequence>
<keyword evidence="2" id="KW-1185">Reference proteome</keyword>
<reference evidence="1 2" key="1">
    <citation type="submission" date="2024-01" db="EMBL/GenBank/DDBJ databases">
        <title>Genome assemblies of Stephania.</title>
        <authorList>
            <person name="Yang L."/>
        </authorList>
    </citation>
    <scope>NUCLEOTIDE SEQUENCE [LARGE SCALE GENOMIC DNA]</scope>
    <source>
        <strain evidence="1">JXDWG</strain>
        <tissue evidence="1">Leaf</tissue>
    </source>
</reference>
<dbReference type="Proteomes" id="UP001419268">
    <property type="component" value="Unassembled WGS sequence"/>
</dbReference>
<protein>
    <submittedName>
        <fullName evidence="1">Uncharacterized protein</fullName>
    </submittedName>
</protein>
<proteinExistence type="predicted"/>
<gene>
    <name evidence="1" type="ORF">Scep_003941</name>
</gene>